<gene>
    <name evidence="1" type="ORF">SAMN06275492_12824</name>
</gene>
<dbReference type="GO" id="GO:0006355">
    <property type="term" value="P:regulation of DNA-templated transcription"/>
    <property type="evidence" value="ECO:0007669"/>
    <property type="project" value="InterPro"/>
</dbReference>
<dbReference type="InterPro" id="IPR010985">
    <property type="entry name" value="Ribbon_hlx_hlx"/>
</dbReference>
<dbReference type="STRING" id="561720.SAMN06275492_12824"/>
<dbReference type="SUPFAM" id="SSF47598">
    <property type="entry name" value="Ribbon-helix-helix"/>
    <property type="match status" value="1"/>
</dbReference>
<reference evidence="2" key="1">
    <citation type="submission" date="2017-04" db="EMBL/GenBank/DDBJ databases">
        <authorList>
            <person name="Varghese N."/>
            <person name="Submissions S."/>
        </authorList>
    </citation>
    <scope>NUCLEOTIDE SEQUENCE [LARGE SCALE GENOMIC DNA]</scope>
    <source>
        <strain evidence="2">USBA 82</strain>
    </source>
</reference>
<keyword evidence="2" id="KW-1185">Reference proteome</keyword>
<name>A0A1X7KJ81_9BACT</name>
<organism evidence="1 2">
    <name type="scientific">Dethiosulfovibrio salsuginis</name>
    <dbReference type="NCBI Taxonomy" id="561720"/>
    <lineage>
        <taxon>Bacteria</taxon>
        <taxon>Thermotogati</taxon>
        <taxon>Synergistota</taxon>
        <taxon>Synergistia</taxon>
        <taxon>Synergistales</taxon>
        <taxon>Dethiosulfovibrionaceae</taxon>
        <taxon>Dethiosulfovibrio</taxon>
    </lineage>
</organism>
<sequence length="67" mass="7311">MKEKTPAKSGGVQFTARLQEDTIRRLRFIAADSGESINEALNRLLLAAMGECRISVPNDLLSPGQPQ</sequence>
<evidence type="ECO:0000313" key="2">
    <source>
        <dbReference type="Proteomes" id="UP000193355"/>
    </source>
</evidence>
<dbReference type="RefSeq" id="WP_143340898.1">
    <property type="nucleotide sequence ID" value="NZ_FXBB01000028.1"/>
</dbReference>
<dbReference type="AlphaFoldDB" id="A0A1X7KJ81"/>
<evidence type="ECO:0000313" key="1">
    <source>
        <dbReference type="EMBL" id="SMG40738.1"/>
    </source>
</evidence>
<proteinExistence type="predicted"/>
<dbReference type="EMBL" id="FXBB01000028">
    <property type="protein sequence ID" value="SMG40738.1"/>
    <property type="molecule type" value="Genomic_DNA"/>
</dbReference>
<dbReference type="Proteomes" id="UP000193355">
    <property type="component" value="Unassembled WGS sequence"/>
</dbReference>
<protein>
    <submittedName>
        <fullName evidence="1">Uncharacterized protein</fullName>
    </submittedName>
</protein>
<accession>A0A1X7KJ81</accession>